<evidence type="ECO:0000256" key="1">
    <source>
        <dbReference type="SAM" id="Phobius"/>
    </source>
</evidence>
<dbReference type="Pfam" id="PF12221">
    <property type="entry name" value="HflK_N"/>
    <property type="match status" value="1"/>
</dbReference>
<gene>
    <name evidence="3" type="ORF">GMA8713_05032</name>
</gene>
<keyword evidence="1" id="KW-0472">Membrane</keyword>
<dbReference type="RefSeq" id="WP_062715288.1">
    <property type="nucleotide sequence ID" value="NZ_CAWRCI010000105.1"/>
</dbReference>
<organism evidence="3 4">
    <name type="scientific">Grimontia marina</name>
    <dbReference type="NCBI Taxonomy" id="646534"/>
    <lineage>
        <taxon>Bacteria</taxon>
        <taxon>Pseudomonadati</taxon>
        <taxon>Pseudomonadota</taxon>
        <taxon>Gammaproteobacteria</taxon>
        <taxon>Vibrionales</taxon>
        <taxon>Vibrionaceae</taxon>
        <taxon>Grimontia</taxon>
    </lineage>
</organism>
<reference evidence="4" key="1">
    <citation type="submission" date="2016-02" db="EMBL/GenBank/DDBJ databases">
        <authorList>
            <person name="Rodrigo-Torres Lidia"/>
            <person name="Arahal R.David."/>
        </authorList>
    </citation>
    <scope>NUCLEOTIDE SEQUENCE [LARGE SCALE GENOMIC DNA]</scope>
    <source>
        <strain evidence="4">CECT 8713</strain>
    </source>
</reference>
<dbReference type="AlphaFoldDB" id="A0A128FL48"/>
<evidence type="ECO:0000313" key="3">
    <source>
        <dbReference type="EMBL" id="CZF86991.1"/>
    </source>
</evidence>
<evidence type="ECO:0000313" key="4">
    <source>
        <dbReference type="Proteomes" id="UP000073601"/>
    </source>
</evidence>
<dbReference type="Proteomes" id="UP000073601">
    <property type="component" value="Unassembled WGS sequence"/>
</dbReference>
<evidence type="ECO:0000259" key="2">
    <source>
        <dbReference type="Pfam" id="PF12221"/>
    </source>
</evidence>
<keyword evidence="1" id="KW-0812">Transmembrane</keyword>
<accession>A0A128FL48</accession>
<feature type="domain" description="Menbrane protein HflK N-terminal" evidence="2">
    <location>
        <begin position="4"/>
        <end position="37"/>
    </location>
</feature>
<protein>
    <recommendedName>
        <fullName evidence="2">Menbrane protein HflK N-terminal domain-containing protein</fullName>
    </recommendedName>
</protein>
<keyword evidence="4" id="KW-1185">Reference proteome</keyword>
<sequence length="60" mass="6541">MPNNNQLSNNPWGGNKSPPNLGEIIKNIRDFKKILPGGSPSNFFIIIVILLVALLIKSAI</sequence>
<proteinExistence type="predicted"/>
<feature type="transmembrane region" description="Helical" evidence="1">
    <location>
        <begin position="39"/>
        <end position="56"/>
    </location>
</feature>
<name>A0A128FL48_9GAMM</name>
<dbReference type="EMBL" id="FIZY01000105">
    <property type="protein sequence ID" value="CZF86991.1"/>
    <property type="molecule type" value="Genomic_DNA"/>
</dbReference>
<keyword evidence="1" id="KW-1133">Transmembrane helix</keyword>
<dbReference type="InterPro" id="IPR020980">
    <property type="entry name" value="Membrane_HflK_N"/>
</dbReference>